<feature type="domain" description="AIG1-type G" evidence="4">
    <location>
        <begin position="266"/>
        <end position="484"/>
    </location>
</feature>
<sequence>MSNNIRNIVLVGKAGNGKSSTGNSIVMQRGAFKEAGWFGSVTKTSQMKSTKIMDPIDHEEYTVNVIDTPGQFDGTTALTQASKEIVRCMALAKEGIHAFIAVLKISQRFSEEEAKAIDHFEKLFGTEAVDRMIIVFTRADDVESPEQWAHMLSTAPPLLQNFLGRCSNRVVLFNNKAYKLRIDEEMARLERQSSELLVLVNRVVTEKGGKAYTNEIYEQVKEEMKKHEQLLETDPRKEIVPYEALKPMMVEMESRLLSVLQIKTESRIRNIVLMGKSGNGKSSTGNSILMQGGAFKEAKSFASITKRSKRKSTKIIDPNDHQEYTVNVIDTPGQFDGTTAVTRVSEEIVRCMALAKEGIHAFIAVLKINSRFTEEEANAIDQLEKLFGTEAVDRMIVVFTGADGLESPKQWARMLSTAPPLLQNFLGRCGNRILLFNNKEYKLGDKEGEARLERQRSELLVHVNRVVTENGGEAYTNEIYEQVKEEMKKHEQLPEADPTEQDIPYETFKPLVEITQTLLVF</sequence>
<name>A0A9Q0FXN0_9ROSI</name>
<dbReference type="PANTHER" id="PTHR10903:SF184">
    <property type="entry name" value="GTP-BINDING PROTEIN A"/>
    <property type="match status" value="1"/>
</dbReference>
<protein>
    <recommendedName>
        <fullName evidence="4">AIG1-type G domain-containing protein</fullName>
    </recommendedName>
</protein>
<evidence type="ECO:0000256" key="3">
    <source>
        <dbReference type="ARBA" id="ARBA00023134"/>
    </source>
</evidence>
<dbReference type="InterPro" id="IPR045058">
    <property type="entry name" value="GIMA/IAN/Toc"/>
</dbReference>
<dbReference type="AlphaFoldDB" id="A0A9Q0FXN0"/>
<evidence type="ECO:0000313" key="6">
    <source>
        <dbReference type="Proteomes" id="UP001141552"/>
    </source>
</evidence>
<dbReference type="EMBL" id="JAKUCV010003313">
    <property type="protein sequence ID" value="KAJ4839453.1"/>
    <property type="molecule type" value="Genomic_DNA"/>
</dbReference>
<dbReference type="Proteomes" id="UP001141552">
    <property type="component" value="Unassembled WGS sequence"/>
</dbReference>
<comment type="caution">
    <text evidence="5">The sequence shown here is derived from an EMBL/GenBank/DDBJ whole genome shotgun (WGS) entry which is preliminary data.</text>
</comment>
<keyword evidence="2" id="KW-0547">Nucleotide-binding</keyword>
<dbReference type="OrthoDB" id="8954335at2759"/>
<evidence type="ECO:0000256" key="1">
    <source>
        <dbReference type="ARBA" id="ARBA00008535"/>
    </source>
</evidence>
<keyword evidence="6" id="KW-1185">Reference proteome</keyword>
<keyword evidence="3" id="KW-0342">GTP-binding</keyword>
<evidence type="ECO:0000256" key="2">
    <source>
        <dbReference type="ARBA" id="ARBA00022741"/>
    </source>
</evidence>
<comment type="similarity">
    <text evidence="1">Belongs to the TRAFAC class TrmE-Era-EngA-EngB-Septin-like GTPase superfamily. AIG1/Toc34/Toc159-like paraseptin GTPase family. IAN subfamily.</text>
</comment>
<dbReference type="PROSITE" id="PS51720">
    <property type="entry name" value="G_AIG1"/>
    <property type="match status" value="2"/>
</dbReference>
<dbReference type="InterPro" id="IPR006703">
    <property type="entry name" value="G_AIG1"/>
</dbReference>
<dbReference type="PANTHER" id="PTHR10903">
    <property type="entry name" value="GTPASE, IMAP FAMILY MEMBER-RELATED"/>
    <property type="match status" value="1"/>
</dbReference>
<dbReference type="Pfam" id="PF04548">
    <property type="entry name" value="AIG1"/>
    <property type="match status" value="2"/>
</dbReference>
<dbReference type="Gene3D" id="3.40.50.300">
    <property type="entry name" value="P-loop containing nucleotide triphosphate hydrolases"/>
    <property type="match status" value="2"/>
</dbReference>
<feature type="domain" description="AIG1-type G" evidence="4">
    <location>
        <begin position="3"/>
        <end position="221"/>
    </location>
</feature>
<dbReference type="InterPro" id="IPR027417">
    <property type="entry name" value="P-loop_NTPase"/>
</dbReference>
<reference evidence="5" key="1">
    <citation type="submission" date="2022-02" db="EMBL/GenBank/DDBJ databases">
        <authorList>
            <person name="Henning P.M."/>
            <person name="McCubbin A.G."/>
            <person name="Shore J.S."/>
        </authorList>
    </citation>
    <scope>NUCLEOTIDE SEQUENCE</scope>
    <source>
        <strain evidence="5">F60SS</strain>
        <tissue evidence="5">Leaves</tissue>
    </source>
</reference>
<dbReference type="SUPFAM" id="SSF52540">
    <property type="entry name" value="P-loop containing nucleoside triphosphate hydrolases"/>
    <property type="match status" value="2"/>
</dbReference>
<organism evidence="5 6">
    <name type="scientific">Turnera subulata</name>
    <dbReference type="NCBI Taxonomy" id="218843"/>
    <lineage>
        <taxon>Eukaryota</taxon>
        <taxon>Viridiplantae</taxon>
        <taxon>Streptophyta</taxon>
        <taxon>Embryophyta</taxon>
        <taxon>Tracheophyta</taxon>
        <taxon>Spermatophyta</taxon>
        <taxon>Magnoliopsida</taxon>
        <taxon>eudicotyledons</taxon>
        <taxon>Gunneridae</taxon>
        <taxon>Pentapetalae</taxon>
        <taxon>rosids</taxon>
        <taxon>fabids</taxon>
        <taxon>Malpighiales</taxon>
        <taxon>Passifloraceae</taxon>
        <taxon>Turnera</taxon>
    </lineage>
</organism>
<evidence type="ECO:0000259" key="4">
    <source>
        <dbReference type="PROSITE" id="PS51720"/>
    </source>
</evidence>
<evidence type="ECO:0000313" key="5">
    <source>
        <dbReference type="EMBL" id="KAJ4839453.1"/>
    </source>
</evidence>
<dbReference type="GO" id="GO:0005525">
    <property type="term" value="F:GTP binding"/>
    <property type="evidence" value="ECO:0007669"/>
    <property type="project" value="UniProtKB-KW"/>
</dbReference>
<gene>
    <name evidence="5" type="ORF">Tsubulata_017796</name>
</gene>
<reference evidence="5" key="2">
    <citation type="journal article" date="2023" name="Plants (Basel)">
        <title>Annotation of the Turnera subulata (Passifloraceae) Draft Genome Reveals the S-Locus Evolved after the Divergence of Turneroideae from Passifloroideae in a Stepwise Manner.</title>
        <authorList>
            <person name="Henning P.M."/>
            <person name="Roalson E.H."/>
            <person name="Mir W."/>
            <person name="McCubbin A.G."/>
            <person name="Shore J.S."/>
        </authorList>
    </citation>
    <scope>NUCLEOTIDE SEQUENCE</scope>
    <source>
        <strain evidence="5">F60SS</strain>
    </source>
</reference>
<proteinExistence type="inferred from homology"/>
<dbReference type="FunFam" id="3.40.50.300:FF:000840">
    <property type="entry name" value="Immune-associated nucleotide-binding protein 9"/>
    <property type="match status" value="2"/>
</dbReference>
<accession>A0A9Q0FXN0</accession>